<sequence length="118" mass="13334">MQWQVKKAQIYSHVFLMLNSCGNHRSQRGLGGSIIVESAYQIVTRHQSKRRMGMKVRKDSHVCVLAQGAAPIHGFSGTTAPTVYCGYEKYVRILLQVITASWTPRKWGTRDDGFKQGH</sequence>
<evidence type="ECO:0000313" key="1">
    <source>
        <dbReference type="EMBL" id="KAK4451846.1"/>
    </source>
</evidence>
<reference evidence="1" key="2">
    <citation type="submission" date="2023-05" db="EMBL/GenBank/DDBJ databases">
        <authorList>
            <consortium name="Lawrence Berkeley National Laboratory"/>
            <person name="Steindorff A."/>
            <person name="Hensen N."/>
            <person name="Bonometti L."/>
            <person name="Westerberg I."/>
            <person name="Brannstrom I.O."/>
            <person name="Guillou S."/>
            <person name="Cros-Aarteil S."/>
            <person name="Calhoun S."/>
            <person name="Haridas S."/>
            <person name="Kuo A."/>
            <person name="Mondo S."/>
            <person name="Pangilinan J."/>
            <person name="Riley R."/>
            <person name="Labutti K."/>
            <person name="Andreopoulos B."/>
            <person name="Lipzen A."/>
            <person name="Chen C."/>
            <person name="Yanf M."/>
            <person name="Daum C."/>
            <person name="Ng V."/>
            <person name="Clum A."/>
            <person name="Ohm R."/>
            <person name="Martin F."/>
            <person name="Silar P."/>
            <person name="Natvig D."/>
            <person name="Lalanne C."/>
            <person name="Gautier V."/>
            <person name="Ament-Velasquez S.L."/>
            <person name="Kruys A."/>
            <person name="Hutchinson M.I."/>
            <person name="Powell A.J."/>
            <person name="Barry K."/>
            <person name="Miller A.N."/>
            <person name="Grigoriev I.V."/>
            <person name="Debuchy R."/>
            <person name="Gladieux P."/>
            <person name="Thoren M.H."/>
            <person name="Johannesson H."/>
        </authorList>
    </citation>
    <scope>NUCLEOTIDE SEQUENCE</scope>
    <source>
        <strain evidence="1">PSN243</strain>
    </source>
</reference>
<comment type="caution">
    <text evidence="1">The sequence shown here is derived from an EMBL/GenBank/DDBJ whole genome shotgun (WGS) entry which is preliminary data.</text>
</comment>
<keyword evidence="2" id="KW-1185">Reference proteome</keyword>
<dbReference type="AlphaFoldDB" id="A0AAV9GVV6"/>
<evidence type="ECO:0000313" key="2">
    <source>
        <dbReference type="Proteomes" id="UP001321760"/>
    </source>
</evidence>
<dbReference type="EMBL" id="MU865926">
    <property type="protein sequence ID" value="KAK4451846.1"/>
    <property type="molecule type" value="Genomic_DNA"/>
</dbReference>
<protein>
    <submittedName>
        <fullName evidence="1">Uncharacterized protein</fullName>
    </submittedName>
</protein>
<name>A0AAV9GVV6_9PEZI</name>
<dbReference type="Proteomes" id="UP001321760">
    <property type="component" value="Unassembled WGS sequence"/>
</dbReference>
<gene>
    <name evidence="1" type="ORF">QBC34DRAFT_399717</name>
</gene>
<reference evidence="1" key="1">
    <citation type="journal article" date="2023" name="Mol. Phylogenet. Evol.">
        <title>Genome-scale phylogeny and comparative genomics of the fungal order Sordariales.</title>
        <authorList>
            <person name="Hensen N."/>
            <person name="Bonometti L."/>
            <person name="Westerberg I."/>
            <person name="Brannstrom I.O."/>
            <person name="Guillou S."/>
            <person name="Cros-Aarteil S."/>
            <person name="Calhoun S."/>
            <person name="Haridas S."/>
            <person name="Kuo A."/>
            <person name="Mondo S."/>
            <person name="Pangilinan J."/>
            <person name="Riley R."/>
            <person name="LaButti K."/>
            <person name="Andreopoulos B."/>
            <person name="Lipzen A."/>
            <person name="Chen C."/>
            <person name="Yan M."/>
            <person name="Daum C."/>
            <person name="Ng V."/>
            <person name="Clum A."/>
            <person name="Steindorff A."/>
            <person name="Ohm R.A."/>
            <person name="Martin F."/>
            <person name="Silar P."/>
            <person name="Natvig D.O."/>
            <person name="Lalanne C."/>
            <person name="Gautier V."/>
            <person name="Ament-Velasquez S.L."/>
            <person name="Kruys A."/>
            <person name="Hutchinson M.I."/>
            <person name="Powell A.J."/>
            <person name="Barry K."/>
            <person name="Miller A.N."/>
            <person name="Grigoriev I.V."/>
            <person name="Debuchy R."/>
            <person name="Gladieux P."/>
            <person name="Hiltunen Thoren M."/>
            <person name="Johannesson H."/>
        </authorList>
    </citation>
    <scope>NUCLEOTIDE SEQUENCE</scope>
    <source>
        <strain evidence="1">PSN243</strain>
    </source>
</reference>
<accession>A0AAV9GVV6</accession>
<proteinExistence type="predicted"/>
<organism evidence="1 2">
    <name type="scientific">Podospora aff. communis PSN243</name>
    <dbReference type="NCBI Taxonomy" id="3040156"/>
    <lineage>
        <taxon>Eukaryota</taxon>
        <taxon>Fungi</taxon>
        <taxon>Dikarya</taxon>
        <taxon>Ascomycota</taxon>
        <taxon>Pezizomycotina</taxon>
        <taxon>Sordariomycetes</taxon>
        <taxon>Sordariomycetidae</taxon>
        <taxon>Sordariales</taxon>
        <taxon>Podosporaceae</taxon>
        <taxon>Podospora</taxon>
    </lineage>
</organism>